<comment type="caution">
    <text evidence="2">The sequence shown here is derived from an EMBL/GenBank/DDBJ whole genome shotgun (WGS) entry which is preliminary data.</text>
</comment>
<evidence type="ECO:0000313" key="3">
    <source>
        <dbReference type="Proteomes" id="UP000887013"/>
    </source>
</evidence>
<dbReference type="Proteomes" id="UP000887013">
    <property type="component" value="Unassembled WGS sequence"/>
</dbReference>
<proteinExistence type="predicted"/>
<evidence type="ECO:0000256" key="1">
    <source>
        <dbReference type="SAM" id="Phobius"/>
    </source>
</evidence>
<keyword evidence="1" id="KW-0472">Membrane</keyword>
<keyword evidence="1" id="KW-0812">Transmembrane</keyword>
<sequence length="115" mass="13242">MMHALHLAVKPDIFSDESRRLSTLFLSIGIFGLFSVMSWAASRIAEIASEIAAVVWIMPKTRRNSCFNQLRFMMFAEKETTLTLWGIMPIRKNFIFGMMGIIFTYTLMFYNLSIG</sequence>
<dbReference type="OrthoDB" id="6431611at2759"/>
<protein>
    <submittedName>
        <fullName evidence="2">Uncharacterized protein</fullName>
    </submittedName>
</protein>
<accession>A0A8X6QS18</accession>
<evidence type="ECO:0000313" key="2">
    <source>
        <dbReference type="EMBL" id="GFU42076.1"/>
    </source>
</evidence>
<gene>
    <name evidence="2" type="ORF">NPIL_351661</name>
</gene>
<feature type="transmembrane region" description="Helical" evidence="1">
    <location>
        <begin position="94"/>
        <end position="112"/>
    </location>
</feature>
<feature type="transmembrane region" description="Helical" evidence="1">
    <location>
        <begin position="21"/>
        <end position="41"/>
    </location>
</feature>
<dbReference type="EMBL" id="BMAW01132115">
    <property type="protein sequence ID" value="GFU42076.1"/>
    <property type="molecule type" value="Genomic_DNA"/>
</dbReference>
<keyword evidence="1" id="KW-1133">Transmembrane helix</keyword>
<name>A0A8X6QS18_NEPPI</name>
<reference evidence="2" key="1">
    <citation type="submission" date="2020-08" db="EMBL/GenBank/DDBJ databases">
        <title>Multicomponent nature underlies the extraordinary mechanical properties of spider dragline silk.</title>
        <authorList>
            <person name="Kono N."/>
            <person name="Nakamura H."/>
            <person name="Mori M."/>
            <person name="Yoshida Y."/>
            <person name="Ohtoshi R."/>
            <person name="Malay A.D."/>
            <person name="Moran D.A.P."/>
            <person name="Tomita M."/>
            <person name="Numata K."/>
            <person name="Arakawa K."/>
        </authorList>
    </citation>
    <scope>NUCLEOTIDE SEQUENCE</scope>
</reference>
<keyword evidence="3" id="KW-1185">Reference proteome</keyword>
<organism evidence="2 3">
    <name type="scientific">Nephila pilipes</name>
    <name type="common">Giant wood spider</name>
    <name type="synonym">Nephila maculata</name>
    <dbReference type="NCBI Taxonomy" id="299642"/>
    <lineage>
        <taxon>Eukaryota</taxon>
        <taxon>Metazoa</taxon>
        <taxon>Ecdysozoa</taxon>
        <taxon>Arthropoda</taxon>
        <taxon>Chelicerata</taxon>
        <taxon>Arachnida</taxon>
        <taxon>Araneae</taxon>
        <taxon>Araneomorphae</taxon>
        <taxon>Entelegynae</taxon>
        <taxon>Araneoidea</taxon>
        <taxon>Nephilidae</taxon>
        <taxon>Nephila</taxon>
    </lineage>
</organism>
<dbReference type="AlphaFoldDB" id="A0A8X6QS18"/>